<proteinExistence type="predicted"/>
<organism evidence="2 3">
    <name type="scientific">Asanoa iriomotensis</name>
    <dbReference type="NCBI Taxonomy" id="234613"/>
    <lineage>
        <taxon>Bacteria</taxon>
        <taxon>Bacillati</taxon>
        <taxon>Actinomycetota</taxon>
        <taxon>Actinomycetes</taxon>
        <taxon>Micromonosporales</taxon>
        <taxon>Micromonosporaceae</taxon>
        <taxon>Asanoa</taxon>
    </lineage>
</organism>
<dbReference type="PANTHER" id="PTHR43433">
    <property type="entry name" value="HYDROLASE, ALPHA/BETA FOLD FAMILY PROTEIN"/>
    <property type="match status" value="1"/>
</dbReference>
<accession>A0ABQ4C702</accession>
<dbReference type="Proteomes" id="UP000624325">
    <property type="component" value="Unassembled WGS sequence"/>
</dbReference>
<dbReference type="InterPro" id="IPR029058">
    <property type="entry name" value="AB_hydrolase_fold"/>
</dbReference>
<evidence type="ECO:0000313" key="3">
    <source>
        <dbReference type="Proteomes" id="UP000624325"/>
    </source>
</evidence>
<keyword evidence="3" id="KW-1185">Reference proteome</keyword>
<evidence type="ECO:0000259" key="1">
    <source>
        <dbReference type="Pfam" id="PF12697"/>
    </source>
</evidence>
<dbReference type="RefSeq" id="WP_203705184.1">
    <property type="nucleotide sequence ID" value="NZ_BAAALU010000003.1"/>
</dbReference>
<sequence length="261" mass="27299">MGKVVSKDGTTIAYDRTGTGPPLILVDGAMCYRASGPMRPLAAALANDFTVYTYDRRGRGESTDTLPYAVEKEIDDLRGLVEEAGGTSFAYGISSGAALVLHAAAANIGLSQVALYEPPFISETDGGTWSRSYTARLEQLLSAGDNGDAIELFMTSVGLPPEAIAGMRTQPFWSLFESIAPTLSYDNAIMGNSAVPLETAAKVTVPTLVLAGTASPPTLLTAAKSTAAAIPGALHQELQDQTHDVAPEALAPALTRFFLTD</sequence>
<dbReference type="SUPFAM" id="SSF53474">
    <property type="entry name" value="alpha/beta-Hydrolases"/>
    <property type="match status" value="1"/>
</dbReference>
<dbReference type="InterPro" id="IPR050471">
    <property type="entry name" value="AB_hydrolase"/>
</dbReference>
<dbReference type="EMBL" id="BONC01000034">
    <property type="protein sequence ID" value="GIF58562.1"/>
    <property type="molecule type" value="Genomic_DNA"/>
</dbReference>
<dbReference type="Pfam" id="PF12697">
    <property type="entry name" value="Abhydrolase_6"/>
    <property type="match status" value="1"/>
</dbReference>
<name>A0ABQ4C702_9ACTN</name>
<comment type="caution">
    <text evidence="2">The sequence shown here is derived from an EMBL/GenBank/DDBJ whole genome shotgun (WGS) entry which is preliminary data.</text>
</comment>
<keyword evidence="2" id="KW-0378">Hydrolase</keyword>
<dbReference type="Gene3D" id="3.40.50.1820">
    <property type="entry name" value="alpha/beta hydrolase"/>
    <property type="match status" value="1"/>
</dbReference>
<feature type="domain" description="AB hydrolase-1" evidence="1">
    <location>
        <begin position="31"/>
        <end position="244"/>
    </location>
</feature>
<dbReference type="PANTHER" id="PTHR43433:SF5">
    <property type="entry name" value="AB HYDROLASE-1 DOMAIN-CONTAINING PROTEIN"/>
    <property type="match status" value="1"/>
</dbReference>
<reference evidence="2 3" key="1">
    <citation type="submission" date="2021-01" db="EMBL/GenBank/DDBJ databases">
        <title>Whole genome shotgun sequence of Asanoa iriomotensis NBRC 100142.</title>
        <authorList>
            <person name="Komaki H."/>
            <person name="Tamura T."/>
        </authorList>
    </citation>
    <scope>NUCLEOTIDE SEQUENCE [LARGE SCALE GENOMIC DNA]</scope>
    <source>
        <strain evidence="2 3">NBRC 100142</strain>
    </source>
</reference>
<gene>
    <name evidence="2" type="ORF">Air01nite_46570</name>
</gene>
<dbReference type="GO" id="GO:0016787">
    <property type="term" value="F:hydrolase activity"/>
    <property type="evidence" value="ECO:0007669"/>
    <property type="project" value="UniProtKB-KW"/>
</dbReference>
<dbReference type="InterPro" id="IPR000073">
    <property type="entry name" value="AB_hydrolase_1"/>
</dbReference>
<evidence type="ECO:0000313" key="2">
    <source>
        <dbReference type="EMBL" id="GIF58562.1"/>
    </source>
</evidence>
<protein>
    <submittedName>
        <fullName evidence="2">Alpha/beta hydrolase</fullName>
    </submittedName>
</protein>